<protein>
    <submittedName>
        <fullName evidence="1">Uncharacterized protein</fullName>
    </submittedName>
</protein>
<sequence>MILKIEQGCHVGNIYQCILPTLSIFYARLVRKLCFDFSKLFGILIRRWQTAVHKIKFFSAIFGETGQDHFLRKVNCTKTKVAMFDGWVYMKS</sequence>
<dbReference type="EMBL" id="JAYMYS010000008">
    <property type="protein sequence ID" value="KAK7383309.1"/>
    <property type="molecule type" value="Genomic_DNA"/>
</dbReference>
<comment type="caution">
    <text evidence="1">The sequence shown here is derived from an EMBL/GenBank/DDBJ whole genome shotgun (WGS) entry which is preliminary data.</text>
</comment>
<evidence type="ECO:0000313" key="1">
    <source>
        <dbReference type="EMBL" id="KAK7383309.1"/>
    </source>
</evidence>
<proteinExistence type="predicted"/>
<evidence type="ECO:0000313" key="2">
    <source>
        <dbReference type="Proteomes" id="UP001386955"/>
    </source>
</evidence>
<reference evidence="1 2" key="1">
    <citation type="submission" date="2024-01" db="EMBL/GenBank/DDBJ databases">
        <title>The genomes of 5 underutilized Papilionoideae crops provide insights into root nodulation and disease resistanc.</title>
        <authorList>
            <person name="Jiang F."/>
        </authorList>
    </citation>
    <scope>NUCLEOTIDE SEQUENCE [LARGE SCALE GENOMIC DNA]</scope>
    <source>
        <strain evidence="1">DUOXIRENSHENG_FW03</strain>
        <tissue evidence="1">Leaves</tissue>
    </source>
</reference>
<accession>A0AAN9X041</accession>
<keyword evidence="2" id="KW-1185">Reference proteome</keyword>
<name>A0AAN9X041_PSOTE</name>
<organism evidence="1 2">
    <name type="scientific">Psophocarpus tetragonolobus</name>
    <name type="common">Winged bean</name>
    <name type="synonym">Dolichos tetragonolobus</name>
    <dbReference type="NCBI Taxonomy" id="3891"/>
    <lineage>
        <taxon>Eukaryota</taxon>
        <taxon>Viridiplantae</taxon>
        <taxon>Streptophyta</taxon>
        <taxon>Embryophyta</taxon>
        <taxon>Tracheophyta</taxon>
        <taxon>Spermatophyta</taxon>
        <taxon>Magnoliopsida</taxon>
        <taxon>eudicotyledons</taxon>
        <taxon>Gunneridae</taxon>
        <taxon>Pentapetalae</taxon>
        <taxon>rosids</taxon>
        <taxon>fabids</taxon>
        <taxon>Fabales</taxon>
        <taxon>Fabaceae</taxon>
        <taxon>Papilionoideae</taxon>
        <taxon>50 kb inversion clade</taxon>
        <taxon>NPAAA clade</taxon>
        <taxon>indigoferoid/millettioid clade</taxon>
        <taxon>Phaseoleae</taxon>
        <taxon>Psophocarpus</taxon>
    </lineage>
</organism>
<dbReference type="AlphaFoldDB" id="A0AAN9X041"/>
<gene>
    <name evidence="1" type="ORF">VNO78_28983</name>
</gene>
<dbReference type="Proteomes" id="UP001386955">
    <property type="component" value="Unassembled WGS sequence"/>
</dbReference>